<dbReference type="GO" id="GO:0003700">
    <property type="term" value="F:DNA-binding transcription factor activity"/>
    <property type="evidence" value="ECO:0007669"/>
    <property type="project" value="InterPro"/>
</dbReference>
<dbReference type="STRING" id="395963.Bind_1887"/>
<dbReference type="InterPro" id="IPR001845">
    <property type="entry name" value="HTH_ArsR_DNA-bd_dom"/>
</dbReference>
<dbReference type="PANTHER" id="PTHR38600">
    <property type="entry name" value="TRANSCRIPTIONAL REGULATORY PROTEIN"/>
    <property type="match status" value="1"/>
</dbReference>
<gene>
    <name evidence="3" type="ordered locus">Bind_1887</name>
</gene>
<dbReference type="EMBL" id="CP001016">
    <property type="protein sequence ID" value="ACB95511.1"/>
    <property type="molecule type" value="Genomic_DNA"/>
</dbReference>
<organism evidence="3 4">
    <name type="scientific">Beijerinckia indica subsp. indica (strain ATCC 9039 / DSM 1715 / NCIMB 8712)</name>
    <dbReference type="NCBI Taxonomy" id="395963"/>
    <lineage>
        <taxon>Bacteria</taxon>
        <taxon>Pseudomonadati</taxon>
        <taxon>Pseudomonadota</taxon>
        <taxon>Alphaproteobacteria</taxon>
        <taxon>Hyphomicrobiales</taxon>
        <taxon>Beijerinckiaceae</taxon>
        <taxon>Beijerinckia</taxon>
    </lineage>
</organism>
<dbReference type="HOGENOM" id="CLU_097806_9_0_5"/>
<sequence>MTYETWGVFVATGDQLLMALSALANSHRLRILACLTTKGRTYISQLARDVGISRPLLHLHLQKLEDAGLVTGKLELSSDGKALNFFEVTDFNITLNPSSIADAVKSLTTSPPKADADTLSQKGNQHD</sequence>
<dbReference type="eggNOG" id="COG0640">
    <property type="taxonomic scope" value="Bacteria"/>
</dbReference>
<reference evidence="3 4" key="2">
    <citation type="journal article" date="2010" name="J. Bacteriol.">
        <title>Complete genome sequence of Beijerinckia indica subsp. indica.</title>
        <authorList>
            <person name="Tamas I."/>
            <person name="Dedysh S.N."/>
            <person name="Liesack W."/>
            <person name="Stott M.B."/>
            <person name="Alam M."/>
            <person name="Murrell J.C."/>
            <person name="Dunfield P.F."/>
        </authorList>
    </citation>
    <scope>NUCLEOTIDE SEQUENCE [LARGE SCALE GENOMIC DNA]</scope>
    <source>
        <strain evidence="4">ATCC 9039 / DSM 1715 / NCIMB 8712</strain>
    </source>
</reference>
<feature type="domain" description="HTH arsR-type" evidence="2">
    <location>
        <begin position="18"/>
        <end position="91"/>
    </location>
</feature>
<dbReference type="OrthoDB" id="166264at2"/>
<evidence type="ECO:0000313" key="3">
    <source>
        <dbReference type="EMBL" id="ACB95511.1"/>
    </source>
</evidence>
<feature type="compositionally biased region" description="Polar residues" evidence="1">
    <location>
        <begin position="118"/>
        <end position="127"/>
    </location>
</feature>
<dbReference type="InterPro" id="IPR011991">
    <property type="entry name" value="ArsR-like_HTH"/>
</dbReference>
<evidence type="ECO:0000259" key="2">
    <source>
        <dbReference type="SMART" id="SM00418"/>
    </source>
</evidence>
<dbReference type="InterPro" id="IPR036388">
    <property type="entry name" value="WH-like_DNA-bd_sf"/>
</dbReference>
<accession>B2IEB3</accession>
<dbReference type="AlphaFoldDB" id="B2IEB3"/>
<evidence type="ECO:0000313" key="4">
    <source>
        <dbReference type="Proteomes" id="UP000001695"/>
    </source>
</evidence>
<dbReference type="SUPFAM" id="SSF46785">
    <property type="entry name" value="Winged helix' DNA-binding domain"/>
    <property type="match status" value="1"/>
</dbReference>
<name>B2IEB3_BEII9</name>
<proteinExistence type="predicted"/>
<reference evidence="4" key="1">
    <citation type="submission" date="2008-03" db="EMBL/GenBank/DDBJ databases">
        <title>Complete sequence of chromosome of Beijerinckia indica subsp. indica ATCC 9039.</title>
        <authorList>
            <consortium name="US DOE Joint Genome Institute"/>
            <person name="Copeland A."/>
            <person name="Lucas S."/>
            <person name="Lapidus A."/>
            <person name="Glavina del Rio T."/>
            <person name="Dalin E."/>
            <person name="Tice H."/>
            <person name="Bruce D."/>
            <person name="Goodwin L."/>
            <person name="Pitluck S."/>
            <person name="LaButti K."/>
            <person name="Schmutz J."/>
            <person name="Larimer F."/>
            <person name="Land M."/>
            <person name="Hauser L."/>
            <person name="Kyrpides N."/>
            <person name="Mikhailova N."/>
            <person name="Dunfield P.F."/>
            <person name="Dedysh S.N."/>
            <person name="Liesack W."/>
            <person name="Saw J.H."/>
            <person name="Alam M."/>
            <person name="Chen Y."/>
            <person name="Murrell J.C."/>
            <person name="Richardson P."/>
        </authorList>
    </citation>
    <scope>NUCLEOTIDE SEQUENCE [LARGE SCALE GENOMIC DNA]</scope>
    <source>
        <strain evidence="4">ATCC 9039 / DSM 1715 / NCIMB 8712</strain>
    </source>
</reference>
<dbReference type="Pfam" id="PF12840">
    <property type="entry name" value="HTH_20"/>
    <property type="match status" value="1"/>
</dbReference>
<protein>
    <submittedName>
        <fullName evidence="3">Transcriptional regulator, ArsR family</fullName>
    </submittedName>
</protein>
<keyword evidence="4" id="KW-1185">Reference proteome</keyword>
<dbReference type="Gene3D" id="1.10.10.10">
    <property type="entry name" value="Winged helix-like DNA-binding domain superfamily/Winged helix DNA-binding domain"/>
    <property type="match status" value="1"/>
</dbReference>
<dbReference type="Proteomes" id="UP000001695">
    <property type="component" value="Chromosome"/>
</dbReference>
<evidence type="ECO:0000256" key="1">
    <source>
        <dbReference type="SAM" id="MobiDB-lite"/>
    </source>
</evidence>
<dbReference type="PANTHER" id="PTHR38600:SF1">
    <property type="entry name" value="TRANSCRIPTIONAL REGULATORY PROTEIN"/>
    <property type="match status" value="1"/>
</dbReference>
<dbReference type="InterPro" id="IPR036390">
    <property type="entry name" value="WH_DNA-bd_sf"/>
</dbReference>
<dbReference type="CDD" id="cd00090">
    <property type="entry name" value="HTH_ARSR"/>
    <property type="match status" value="1"/>
</dbReference>
<dbReference type="SMART" id="SM00418">
    <property type="entry name" value="HTH_ARSR"/>
    <property type="match status" value="1"/>
</dbReference>
<dbReference type="KEGG" id="bid:Bind_1887"/>
<feature type="region of interest" description="Disordered" evidence="1">
    <location>
        <begin position="108"/>
        <end position="127"/>
    </location>
</feature>